<keyword evidence="13" id="KW-1185">Reference proteome</keyword>
<feature type="transmembrane region" description="Helical" evidence="11">
    <location>
        <begin position="6"/>
        <end position="22"/>
    </location>
</feature>
<dbReference type="Gene3D" id="1.20.5.3310">
    <property type="match status" value="1"/>
</dbReference>
<keyword evidence="7 9" id="KW-0811">Translocation</keyword>
<sequence length="156" mass="16753">MFDLGWGEIAVIALVAIIVLGPKELPNALRMMGRAMRKVREVSREFQGHVDDMVREAELDDVRKQLDDVRTKGIANTIQDHVDPKRELDMKFDPTTGKEIKPAEPAATSPAQPAALDSKPVVPMAAASTEPAPQPVTEPAIAPGAETKPSDKAPGA</sequence>
<dbReference type="OrthoDB" id="7206969at2"/>
<dbReference type="PANTHER" id="PTHR33162">
    <property type="entry name" value="SEC-INDEPENDENT PROTEIN TRANSLOCASE PROTEIN TATA, CHLOROPLASTIC"/>
    <property type="match status" value="1"/>
</dbReference>
<evidence type="ECO:0000256" key="2">
    <source>
        <dbReference type="ARBA" id="ARBA00022448"/>
    </source>
</evidence>
<dbReference type="HAMAP" id="MF_00237">
    <property type="entry name" value="TatB"/>
    <property type="match status" value="1"/>
</dbReference>
<dbReference type="InterPro" id="IPR018448">
    <property type="entry name" value="TatB"/>
</dbReference>
<dbReference type="STRING" id="580166.AUP43_14615"/>
<proteinExistence type="inferred from homology"/>
<dbReference type="PANTHER" id="PTHR33162:SF1">
    <property type="entry name" value="SEC-INDEPENDENT PROTEIN TRANSLOCASE PROTEIN TATA, CHLOROPLASTIC"/>
    <property type="match status" value="1"/>
</dbReference>
<dbReference type="Pfam" id="PF02416">
    <property type="entry name" value="TatA_B_E"/>
    <property type="match status" value="1"/>
</dbReference>
<dbReference type="InterPro" id="IPR003369">
    <property type="entry name" value="TatA/B/E"/>
</dbReference>
<dbReference type="Proteomes" id="UP000076400">
    <property type="component" value="Unassembled WGS sequence"/>
</dbReference>
<dbReference type="GO" id="GO:0008320">
    <property type="term" value="F:protein transmembrane transporter activity"/>
    <property type="evidence" value="ECO:0007669"/>
    <property type="project" value="UniProtKB-UniRule"/>
</dbReference>
<accession>A0A154VBS3</accession>
<evidence type="ECO:0000256" key="7">
    <source>
        <dbReference type="ARBA" id="ARBA00023010"/>
    </source>
</evidence>
<keyword evidence="3 9" id="KW-1003">Cell membrane</keyword>
<keyword evidence="4 9" id="KW-0812">Transmembrane</keyword>
<dbReference type="GO" id="GO:0033281">
    <property type="term" value="C:TAT protein transport complex"/>
    <property type="evidence" value="ECO:0007669"/>
    <property type="project" value="UniProtKB-UniRule"/>
</dbReference>
<comment type="function">
    <text evidence="9">Part of the twin-arginine translocation (Tat) system that transports large folded proteins containing a characteristic twin-arginine motif in their signal peptide across membranes. Together with TatC, TatB is part of a receptor directly interacting with Tat signal peptides. TatB may form an oligomeric binding site that transiently accommodates folded Tat precursor proteins before their translocation.</text>
</comment>
<feature type="compositionally biased region" description="Basic and acidic residues" evidence="10">
    <location>
        <begin position="83"/>
        <end position="102"/>
    </location>
</feature>
<comment type="similarity">
    <text evidence="9">Belongs to the TatB family.</text>
</comment>
<evidence type="ECO:0000256" key="6">
    <source>
        <dbReference type="ARBA" id="ARBA00022989"/>
    </source>
</evidence>
<keyword evidence="2 9" id="KW-0813">Transport</keyword>
<comment type="subcellular location">
    <subcellularLocation>
        <location evidence="9">Cell membrane</location>
        <topology evidence="9">Single-pass membrane protein</topology>
    </subcellularLocation>
    <subcellularLocation>
        <location evidence="1">Membrane</location>
        <topology evidence="1">Single-pass membrane protein</topology>
    </subcellularLocation>
</comment>
<evidence type="ECO:0000256" key="11">
    <source>
        <dbReference type="SAM" id="Phobius"/>
    </source>
</evidence>
<name>A0A154VBS3_9PROT</name>
<keyword evidence="5 9" id="KW-0653">Protein transport</keyword>
<evidence type="ECO:0000256" key="10">
    <source>
        <dbReference type="SAM" id="MobiDB-lite"/>
    </source>
</evidence>
<gene>
    <name evidence="9" type="primary">tatB</name>
    <name evidence="12" type="ORF">AUP43_14615</name>
</gene>
<comment type="caution">
    <text evidence="12">The sequence shown here is derived from an EMBL/GenBank/DDBJ whole genome shotgun (WGS) entry which is preliminary data.</text>
</comment>
<evidence type="ECO:0000256" key="3">
    <source>
        <dbReference type="ARBA" id="ARBA00022475"/>
    </source>
</evidence>
<keyword evidence="8 9" id="KW-0472">Membrane</keyword>
<protein>
    <recommendedName>
        <fullName evidence="9">Sec-independent protein translocase protein TatB</fullName>
    </recommendedName>
</protein>
<evidence type="ECO:0000313" key="13">
    <source>
        <dbReference type="Proteomes" id="UP000076400"/>
    </source>
</evidence>
<dbReference type="PRINTS" id="PR01506">
    <property type="entry name" value="TATBPROTEIN"/>
</dbReference>
<comment type="subunit">
    <text evidence="9">The Tat system comprises two distinct complexes: a TatABC complex, containing multiple copies of TatA, TatB and TatC subunits, and a separate TatA complex, containing only TatA subunits. Substrates initially bind to the TatABC complex, which probably triggers association of the separate TatA complex to form the active translocon.</text>
</comment>
<dbReference type="GO" id="GO:0043953">
    <property type="term" value="P:protein transport by the Tat complex"/>
    <property type="evidence" value="ECO:0007669"/>
    <property type="project" value="UniProtKB-UniRule"/>
</dbReference>
<evidence type="ECO:0000313" key="12">
    <source>
        <dbReference type="EMBL" id="KZC98841.1"/>
    </source>
</evidence>
<dbReference type="RefSeq" id="WP_067560094.1">
    <property type="nucleotide sequence ID" value="NZ_LPXN01000168.1"/>
</dbReference>
<feature type="region of interest" description="Disordered" evidence="10">
    <location>
        <begin position="83"/>
        <end position="156"/>
    </location>
</feature>
<dbReference type="AlphaFoldDB" id="A0A154VBS3"/>
<organism evidence="12 13">
    <name type="scientific">Oceanibaculum pacificum</name>
    <dbReference type="NCBI Taxonomy" id="580166"/>
    <lineage>
        <taxon>Bacteria</taxon>
        <taxon>Pseudomonadati</taxon>
        <taxon>Pseudomonadota</taxon>
        <taxon>Alphaproteobacteria</taxon>
        <taxon>Rhodospirillales</taxon>
        <taxon>Oceanibaculaceae</taxon>
        <taxon>Oceanibaculum</taxon>
    </lineage>
</organism>
<evidence type="ECO:0000256" key="9">
    <source>
        <dbReference type="HAMAP-Rule" id="MF_00237"/>
    </source>
</evidence>
<reference evidence="12 13" key="1">
    <citation type="submission" date="2015-12" db="EMBL/GenBank/DDBJ databases">
        <title>Genome sequence of Oceanibaculum pacificum MCCC 1A02656.</title>
        <authorList>
            <person name="Lu L."/>
            <person name="Lai Q."/>
            <person name="Shao Z."/>
            <person name="Qian P."/>
        </authorList>
    </citation>
    <scope>NUCLEOTIDE SEQUENCE [LARGE SCALE GENOMIC DNA]</scope>
    <source>
        <strain evidence="12 13">MCCC 1A02656</strain>
    </source>
</reference>
<evidence type="ECO:0000256" key="1">
    <source>
        <dbReference type="ARBA" id="ARBA00004167"/>
    </source>
</evidence>
<evidence type="ECO:0000256" key="8">
    <source>
        <dbReference type="ARBA" id="ARBA00023136"/>
    </source>
</evidence>
<evidence type="ECO:0000256" key="5">
    <source>
        <dbReference type="ARBA" id="ARBA00022927"/>
    </source>
</evidence>
<dbReference type="NCBIfam" id="TIGR01410">
    <property type="entry name" value="tatB"/>
    <property type="match status" value="1"/>
</dbReference>
<keyword evidence="6 9" id="KW-1133">Transmembrane helix</keyword>
<evidence type="ECO:0000256" key="4">
    <source>
        <dbReference type="ARBA" id="ARBA00022692"/>
    </source>
</evidence>
<dbReference type="EMBL" id="LPXN01000168">
    <property type="protein sequence ID" value="KZC98841.1"/>
    <property type="molecule type" value="Genomic_DNA"/>
</dbReference>